<dbReference type="Proteomes" id="UP001165283">
    <property type="component" value="Unassembled WGS sequence"/>
</dbReference>
<keyword evidence="6" id="KW-0511">Multifunctional enzyme</keyword>
<comment type="catalytic activity">
    <reaction evidence="8">
        <text>[GlcNAc-(1-&gt;4)-Mur2Ac(oyl-L-Ala-gamma-D-Glu-L-Lys-D-Ala-D-Ala)](n)-di-trans,octa-cis-undecaprenyl diphosphate + beta-D-GlcNAc-(1-&gt;4)-Mur2Ac(oyl-L-Ala-gamma-D-Glu-L-Lys-D-Ala-D-Ala)-di-trans,octa-cis-undecaprenyl diphosphate = [GlcNAc-(1-&gt;4)-Mur2Ac(oyl-L-Ala-gamma-D-Glu-L-Lys-D-Ala-D-Ala)](n+1)-di-trans,octa-cis-undecaprenyl diphosphate + di-trans,octa-cis-undecaprenyl diphosphate + H(+)</text>
        <dbReference type="Rhea" id="RHEA:23708"/>
        <dbReference type="Rhea" id="RHEA-COMP:9602"/>
        <dbReference type="Rhea" id="RHEA-COMP:9603"/>
        <dbReference type="ChEBI" id="CHEBI:15378"/>
        <dbReference type="ChEBI" id="CHEBI:58405"/>
        <dbReference type="ChEBI" id="CHEBI:60033"/>
        <dbReference type="ChEBI" id="CHEBI:78435"/>
        <dbReference type="EC" id="2.4.99.28"/>
    </reaction>
</comment>
<keyword evidence="10" id="KW-0472">Membrane</keyword>
<name>A0ABT1ABB6_9PSEU</name>
<feature type="domain" description="Glycosyl transferase family 51" evidence="12">
    <location>
        <begin position="74"/>
        <end position="237"/>
    </location>
</feature>
<evidence type="ECO:0000259" key="12">
    <source>
        <dbReference type="Pfam" id="PF00912"/>
    </source>
</evidence>
<dbReference type="Gene3D" id="3.40.710.10">
    <property type="entry name" value="DD-peptidase/beta-lactamase superfamily"/>
    <property type="match status" value="1"/>
</dbReference>
<proteinExistence type="predicted"/>
<evidence type="ECO:0000256" key="2">
    <source>
        <dbReference type="ARBA" id="ARBA00022670"/>
    </source>
</evidence>
<keyword evidence="1" id="KW-0121">Carboxypeptidase</keyword>
<evidence type="ECO:0000313" key="13">
    <source>
        <dbReference type="EMBL" id="MCO1660322.1"/>
    </source>
</evidence>
<feature type="region of interest" description="Disordered" evidence="9">
    <location>
        <begin position="618"/>
        <end position="747"/>
    </location>
</feature>
<keyword evidence="14" id="KW-1185">Reference proteome</keyword>
<evidence type="ECO:0000256" key="6">
    <source>
        <dbReference type="ARBA" id="ARBA00023268"/>
    </source>
</evidence>
<dbReference type="Pfam" id="PF00912">
    <property type="entry name" value="Transgly"/>
    <property type="match status" value="1"/>
</dbReference>
<dbReference type="PANTHER" id="PTHR32282:SF34">
    <property type="entry name" value="PENICILLIN-BINDING PROTEIN 1A"/>
    <property type="match status" value="1"/>
</dbReference>
<dbReference type="InterPro" id="IPR036950">
    <property type="entry name" value="PBP_transglycosylase"/>
</dbReference>
<evidence type="ECO:0000256" key="1">
    <source>
        <dbReference type="ARBA" id="ARBA00022645"/>
    </source>
</evidence>
<dbReference type="InterPro" id="IPR050396">
    <property type="entry name" value="Glycosyltr_51/Transpeptidase"/>
</dbReference>
<evidence type="ECO:0000256" key="8">
    <source>
        <dbReference type="ARBA" id="ARBA00049902"/>
    </source>
</evidence>
<keyword evidence="10" id="KW-1133">Transmembrane helix</keyword>
<dbReference type="InterPro" id="IPR023346">
    <property type="entry name" value="Lysozyme-like_dom_sf"/>
</dbReference>
<evidence type="ECO:0000259" key="11">
    <source>
        <dbReference type="Pfam" id="PF00905"/>
    </source>
</evidence>
<feature type="transmembrane region" description="Helical" evidence="10">
    <location>
        <begin position="12"/>
        <end position="32"/>
    </location>
</feature>
<feature type="compositionally biased region" description="Acidic residues" evidence="9">
    <location>
        <begin position="638"/>
        <end position="688"/>
    </location>
</feature>
<feature type="domain" description="Penicillin-binding protein transpeptidase" evidence="11">
    <location>
        <begin position="332"/>
        <end position="583"/>
    </location>
</feature>
<dbReference type="EMBL" id="JAGSOV010000081">
    <property type="protein sequence ID" value="MCO1660322.1"/>
    <property type="molecule type" value="Genomic_DNA"/>
</dbReference>
<dbReference type="InterPro" id="IPR001264">
    <property type="entry name" value="Glyco_trans_51"/>
</dbReference>
<protein>
    <submittedName>
        <fullName evidence="13">Penicillin-binding protein</fullName>
    </submittedName>
</protein>
<organism evidence="13 14">
    <name type="scientific">Pseudonocardia humida</name>
    <dbReference type="NCBI Taxonomy" id="2800819"/>
    <lineage>
        <taxon>Bacteria</taxon>
        <taxon>Bacillati</taxon>
        <taxon>Actinomycetota</taxon>
        <taxon>Actinomycetes</taxon>
        <taxon>Pseudonocardiales</taxon>
        <taxon>Pseudonocardiaceae</taxon>
        <taxon>Pseudonocardia</taxon>
    </lineage>
</organism>
<dbReference type="PANTHER" id="PTHR32282">
    <property type="entry name" value="BINDING PROTEIN TRANSPEPTIDASE, PUTATIVE-RELATED"/>
    <property type="match status" value="1"/>
</dbReference>
<evidence type="ECO:0000256" key="3">
    <source>
        <dbReference type="ARBA" id="ARBA00022676"/>
    </source>
</evidence>
<feature type="compositionally biased region" description="Basic and acidic residues" evidence="9">
    <location>
        <begin position="734"/>
        <end position="747"/>
    </location>
</feature>
<dbReference type="InterPro" id="IPR001460">
    <property type="entry name" value="PCN-bd_Tpept"/>
</dbReference>
<evidence type="ECO:0000256" key="5">
    <source>
        <dbReference type="ARBA" id="ARBA00022801"/>
    </source>
</evidence>
<keyword evidence="2" id="KW-0645">Protease</keyword>
<evidence type="ECO:0000256" key="10">
    <source>
        <dbReference type="SAM" id="Phobius"/>
    </source>
</evidence>
<feature type="compositionally biased region" description="Gly residues" evidence="9">
    <location>
        <begin position="714"/>
        <end position="729"/>
    </location>
</feature>
<dbReference type="RefSeq" id="WP_252445756.1">
    <property type="nucleotide sequence ID" value="NZ_JAGSOV010000081.1"/>
</dbReference>
<evidence type="ECO:0000256" key="4">
    <source>
        <dbReference type="ARBA" id="ARBA00022679"/>
    </source>
</evidence>
<dbReference type="InterPro" id="IPR012338">
    <property type="entry name" value="Beta-lactam/transpept-like"/>
</dbReference>
<dbReference type="Gene3D" id="1.10.3810.10">
    <property type="entry name" value="Biosynthetic peptidoglycan transglycosylase-like"/>
    <property type="match status" value="1"/>
</dbReference>
<keyword evidence="10" id="KW-0812">Transmembrane</keyword>
<sequence length="747" mass="80077">MTWKKVRRISYVLLGAIILGPFLAFAIGWMIFKVPDAQDAAISQVATINFSDGATPVATVRPKITDANGDEVSINRTIVTLDQIPQHVRDAMLAAEDRTFYSNSGFDLSGIGRAVFNQLTGGTGGGSTITQQYIKISTGQDDFSLWRKYREVVLAVKITREQSKDKILENYLNTIYLGRGAYGIQAASQAYFGKDVKDLTVSEGAMLVGINPSPSNWDPKKNLAKAQERWEFVLNSMVETQTLTPAERATMVFPDQASWDREQADNVGVPSDDRYHIYEKVVAELNGLGISEDEIKTKGLVVTTTIDRERQVAAVDAMKDVLKDQPTNLRASLVSMDPRSGAVVAYYGGPNGLGVDYASEALRQPGSTFKPFVLAAALQGDDNIGLGSVYNGRSGQEFAGGVTVDNSEGFDCSECEVKEAMTKSINTVFYKMALDTGLQNVIDAAKQAGIPTDKFEARGGIALGDQEVHPIDMATAFGTFAADGVRHQPYFVQKVVTADGEVRFERPDPVEGERAMDPKVARNVTESMIDISQSSRIPLDSGRPVAVKTGTVQLPGSNSGENKDAWTVGYTPTLSTAVWVGTDASDAIKDAAGRNVFGRMLPGAIWQSYMREALEGTKKEEFSEFEPIGEAPGSNQVESDDGQDDDGDNDDEHNDDGDNDDEHNDDNGDGDNGDGDGDNGDGDNDGDNGDGNNDGDNGDGNNDDDEETQDFGFPGRGAAGAAGAEGGPGNDPAARLRDRVGPGGNDR</sequence>
<accession>A0ABT1ABB6</accession>
<evidence type="ECO:0000256" key="9">
    <source>
        <dbReference type="SAM" id="MobiDB-lite"/>
    </source>
</evidence>
<gene>
    <name evidence="13" type="ORF">KDL28_35210</name>
</gene>
<keyword evidence="4" id="KW-0808">Transferase</keyword>
<dbReference type="SUPFAM" id="SSF53955">
    <property type="entry name" value="Lysozyme-like"/>
    <property type="match status" value="1"/>
</dbReference>
<keyword evidence="5" id="KW-0378">Hydrolase</keyword>
<dbReference type="Pfam" id="PF00905">
    <property type="entry name" value="Transpeptidase"/>
    <property type="match status" value="1"/>
</dbReference>
<comment type="caution">
    <text evidence="13">The sequence shown here is derived from an EMBL/GenBank/DDBJ whole genome shotgun (WGS) entry which is preliminary data.</text>
</comment>
<evidence type="ECO:0000313" key="14">
    <source>
        <dbReference type="Proteomes" id="UP001165283"/>
    </source>
</evidence>
<keyword evidence="3" id="KW-0328">Glycosyltransferase</keyword>
<reference evidence="13" key="1">
    <citation type="submission" date="2021-04" db="EMBL/GenBank/DDBJ databases">
        <title>Pseudonocardia sp. nov., isolated from sandy soil of mangrove forest.</title>
        <authorList>
            <person name="Zan Z."/>
            <person name="Huang R."/>
            <person name="Liu W."/>
        </authorList>
    </citation>
    <scope>NUCLEOTIDE SEQUENCE</scope>
    <source>
        <strain evidence="13">S2-4</strain>
    </source>
</reference>
<evidence type="ECO:0000256" key="7">
    <source>
        <dbReference type="ARBA" id="ARBA00034000"/>
    </source>
</evidence>
<dbReference type="SUPFAM" id="SSF56601">
    <property type="entry name" value="beta-lactamase/transpeptidase-like"/>
    <property type="match status" value="1"/>
</dbReference>
<comment type="catalytic activity">
    <reaction evidence="7">
        <text>Preferential cleavage: (Ac)2-L-Lys-D-Ala-|-D-Ala. Also transpeptidation of peptidyl-alanyl moieties that are N-acyl substituents of D-alanine.</text>
        <dbReference type="EC" id="3.4.16.4"/>
    </reaction>
</comment>